<gene>
    <name evidence="1" type="ORF">GCM10025862_01320</name>
</gene>
<dbReference type="Gene3D" id="3.40.630.190">
    <property type="entry name" value="LCP protein"/>
    <property type="match status" value="1"/>
</dbReference>
<dbReference type="Proteomes" id="UP001157109">
    <property type="component" value="Unassembled WGS sequence"/>
</dbReference>
<accession>A0ABQ6HHK4</accession>
<organism evidence="1 2">
    <name type="scientific">Arsenicicoccus piscis</name>
    <dbReference type="NCBI Taxonomy" id="673954"/>
    <lineage>
        <taxon>Bacteria</taxon>
        <taxon>Bacillati</taxon>
        <taxon>Actinomycetota</taxon>
        <taxon>Actinomycetes</taxon>
        <taxon>Micrococcales</taxon>
        <taxon>Intrasporangiaceae</taxon>
        <taxon>Arsenicicoccus</taxon>
    </lineage>
</organism>
<evidence type="ECO:0000313" key="1">
    <source>
        <dbReference type="EMBL" id="GMA18111.1"/>
    </source>
</evidence>
<proteinExistence type="predicted"/>
<keyword evidence="2" id="KW-1185">Reference proteome</keyword>
<comment type="caution">
    <text evidence="1">The sequence shown here is derived from an EMBL/GenBank/DDBJ whole genome shotgun (WGS) entry which is preliminary data.</text>
</comment>
<evidence type="ECO:0000313" key="2">
    <source>
        <dbReference type="Proteomes" id="UP001157109"/>
    </source>
</evidence>
<name>A0ABQ6HHK4_9MICO</name>
<dbReference type="EMBL" id="BSUJ01000001">
    <property type="protein sequence ID" value="GMA18111.1"/>
    <property type="molecule type" value="Genomic_DNA"/>
</dbReference>
<evidence type="ECO:0008006" key="3">
    <source>
        <dbReference type="Google" id="ProtNLM"/>
    </source>
</evidence>
<reference evidence="2" key="1">
    <citation type="journal article" date="2019" name="Int. J. Syst. Evol. Microbiol.">
        <title>The Global Catalogue of Microorganisms (GCM) 10K type strain sequencing project: providing services to taxonomists for standard genome sequencing and annotation.</title>
        <authorList>
            <consortium name="The Broad Institute Genomics Platform"/>
            <consortium name="The Broad Institute Genome Sequencing Center for Infectious Disease"/>
            <person name="Wu L."/>
            <person name="Ma J."/>
        </authorList>
    </citation>
    <scope>NUCLEOTIDE SEQUENCE [LARGE SCALE GENOMIC DNA]</scope>
    <source>
        <strain evidence="2">NBRC 105830</strain>
    </source>
</reference>
<protein>
    <recommendedName>
        <fullName evidence="3">Cell envelope-related transcriptional attenuator domain-containing protein</fullName>
    </recommendedName>
</protein>
<sequence length="125" mass="12815">MPGKVSYGLPNGDFDRTKYQRAIVEAILRQASSTSTLTNPQRLAELIDTVGANVRTDLKASQMNTAIQLGRASSTVTGVSILGDADAPLLVDYTGTGGQSALAPAAGVGVYSGIKAYVAAKVGLT</sequence>
<dbReference type="RefSeq" id="WP_241443680.1">
    <property type="nucleotide sequence ID" value="NZ_BSUJ01000001.1"/>
</dbReference>